<evidence type="ECO:0000256" key="9">
    <source>
        <dbReference type="PROSITE-ProRule" id="PRU01373"/>
    </source>
</evidence>
<dbReference type="SUPFAM" id="SSF141523">
    <property type="entry name" value="L,D-transpeptidase catalytic domain-like"/>
    <property type="match status" value="1"/>
</dbReference>
<dbReference type="OrthoDB" id="9787225at2"/>
<keyword evidence="12" id="KW-1185">Reference proteome</keyword>
<evidence type="ECO:0000256" key="1">
    <source>
        <dbReference type="ARBA" id="ARBA00004752"/>
    </source>
</evidence>
<dbReference type="RefSeq" id="WP_007200215.1">
    <property type="nucleotide sequence ID" value="NZ_AKKV01000005.1"/>
</dbReference>
<dbReference type="STRING" id="1196324.A374_00520"/>
<dbReference type="GO" id="GO:0005576">
    <property type="term" value="C:extracellular region"/>
    <property type="evidence" value="ECO:0007669"/>
    <property type="project" value="TreeGrafter"/>
</dbReference>
<dbReference type="InterPro" id="IPR038063">
    <property type="entry name" value="Transpep_catalytic_dom"/>
</dbReference>
<dbReference type="Pfam" id="PF03734">
    <property type="entry name" value="YkuD"/>
    <property type="match status" value="1"/>
</dbReference>
<keyword evidence="7 9" id="KW-0573">Peptidoglycan synthesis</keyword>
<comment type="pathway">
    <text evidence="1 9">Cell wall biogenesis; peptidoglycan biosynthesis.</text>
</comment>
<keyword evidence="4" id="KW-0808">Transferase</keyword>
<reference evidence="11 12" key="1">
    <citation type="journal article" date="2012" name="J. Bacteriol.">
        <title>Genome of Bacillus macauensis ZFHKF-1, a Long-Chain-Forming Bacterium.</title>
        <authorList>
            <person name="Cai L."/>
            <person name="Zhang T."/>
        </authorList>
    </citation>
    <scope>NUCLEOTIDE SEQUENCE [LARGE SCALE GENOMIC DNA]</scope>
    <source>
        <strain evidence="11 12">ZFHKF-1</strain>
    </source>
</reference>
<organism evidence="11 12">
    <name type="scientific">Fictibacillus macauensis ZFHKF-1</name>
    <dbReference type="NCBI Taxonomy" id="1196324"/>
    <lineage>
        <taxon>Bacteria</taxon>
        <taxon>Bacillati</taxon>
        <taxon>Bacillota</taxon>
        <taxon>Bacilli</taxon>
        <taxon>Bacillales</taxon>
        <taxon>Fictibacillaceae</taxon>
        <taxon>Fictibacillus</taxon>
    </lineage>
</organism>
<dbReference type="Gene3D" id="2.40.440.10">
    <property type="entry name" value="L,D-transpeptidase catalytic domain-like"/>
    <property type="match status" value="1"/>
</dbReference>
<evidence type="ECO:0000256" key="7">
    <source>
        <dbReference type="ARBA" id="ARBA00022984"/>
    </source>
</evidence>
<keyword evidence="8 9" id="KW-0961">Cell wall biogenesis/degradation</keyword>
<feature type="domain" description="L,D-TPase catalytic" evidence="10">
    <location>
        <begin position="4"/>
        <end position="111"/>
    </location>
</feature>
<dbReference type="Proteomes" id="UP000004080">
    <property type="component" value="Unassembled WGS sequence"/>
</dbReference>
<dbReference type="PANTHER" id="PTHR30582">
    <property type="entry name" value="L,D-TRANSPEPTIDASE"/>
    <property type="match status" value="1"/>
</dbReference>
<name>I8AN24_9BACL</name>
<evidence type="ECO:0000256" key="6">
    <source>
        <dbReference type="ARBA" id="ARBA00022960"/>
    </source>
</evidence>
<dbReference type="InterPro" id="IPR005490">
    <property type="entry name" value="LD_TPept_cat_dom"/>
</dbReference>
<dbReference type="GO" id="GO:0018104">
    <property type="term" value="P:peptidoglycan-protein cross-linking"/>
    <property type="evidence" value="ECO:0007669"/>
    <property type="project" value="TreeGrafter"/>
</dbReference>
<gene>
    <name evidence="11" type="ORF">A374_00520</name>
</gene>
<feature type="active site" description="Proton donor/acceptor" evidence="9">
    <location>
        <position position="71"/>
    </location>
</feature>
<proteinExistence type="inferred from homology"/>
<evidence type="ECO:0000313" key="12">
    <source>
        <dbReference type="Proteomes" id="UP000004080"/>
    </source>
</evidence>
<dbReference type="CDD" id="cd16913">
    <property type="entry name" value="YkuD_like"/>
    <property type="match status" value="1"/>
</dbReference>
<dbReference type="PATRIC" id="fig|1196324.3.peg.106"/>
<dbReference type="InterPro" id="IPR050979">
    <property type="entry name" value="LD-transpeptidase"/>
</dbReference>
<dbReference type="PROSITE" id="PS52029">
    <property type="entry name" value="LD_TPASE"/>
    <property type="match status" value="1"/>
</dbReference>
<evidence type="ECO:0000259" key="10">
    <source>
        <dbReference type="PROSITE" id="PS52029"/>
    </source>
</evidence>
<evidence type="ECO:0000256" key="3">
    <source>
        <dbReference type="ARBA" id="ARBA00022676"/>
    </source>
</evidence>
<evidence type="ECO:0000313" key="11">
    <source>
        <dbReference type="EMBL" id="EIT87412.1"/>
    </source>
</evidence>
<protein>
    <recommendedName>
        <fullName evidence="10">L,D-TPase catalytic domain-containing protein</fullName>
    </recommendedName>
</protein>
<dbReference type="EMBL" id="AKKV01000005">
    <property type="protein sequence ID" value="EIT87412.1"/>
    <property type="molecule type" value="Genomic_DNA"/>
</dbReference>
<sequence>MNPYEIYISVKHKTLILFKNQQPYKRYKIATGAILTPTPGGTYTIVNKDPETGGPYGAMWMGLSAPHYGIHGTNDPSSIGHNVSHGCVRMHNKDVLELASIVPIGTKVHIGG</sequence>
<keyword evidence="6 9" id="KW-0133">Cell shape</keyword>
<keyword evidence="5" id="KW-0378">Hydrolase</keyword>
<feature type="active site" description="Nucleophile" evidence="9">
    <location>
        <position position="87"/>
    </location>
</feature>
<dbReference type="PANTHER" id="PTHR30582:SF24">
    <property type="entry name" value="L,D-TRANSPEPTIDASE ERFK_SRFK-RELATED"/>
    <property type="match status" value="1"/>
</dbReference>
<dbReference type="UniPathway" id="UPA00219"/>
<dbReference type="GO" id="GO:0016757">
    <property type="term" value="F:glycosyltransferase activity"/>
    <property type="evidence" value="ECO:0007669"/>
    <property type="project" value="UniProtKB-KW"/>
</dbReference>
<evidence type="ECO:0000256" key="2">
    <source>
        <dbReference type="ARBA" id="ARBA00005992"/>
    </source>
</evidence>
<accession>I8AN24</accession>
<dbReference type="eggNOG" id="COG1376">
    <property type="taxonomic scope" value="Bacteria"/>
</dbReference>
<dbReference type="AlphaFoldDB" id="I8AN24"/>
<evidence type="ECO:0000256" key="8">
    <source>
        <dbReference type="ARBA" id="ARBA00023316"/>
    </source>
</evidence>
<keyword evidence="3" id="KW-0328">Glycosyltransferase</keyword>
<dbReference type="GO" id="GO:0071972">
    <property type="term" value="F:peptidoglycan L,D-transpeptidase activity"/>
    <property type="evidence" value="ECO:0007669"/>
    <property type="project" value="TreeGrafter"/>
</dbReference>
<comment type="caution">
    <text evidence="11">The sequence shown here is derived from an EMBL/GenBank/DDBJ whole genome shotgun (WGS) entry which is preliminary data.</text>
</comment>
<comment type="similarity">
    <text evidence="2">Belongs to the YkuD family.</text>
</comment>
<dbReference type="GO" id="GO:0071555">
    <property type="term" value="P:cell wall organization"/>
    <property type="evidence" value="ECO:0007669"/>
    <property type="project" value="UniProtKB-UniRule"/>
</dbReference>
<evidence type="ECO:0000256" key="4">
    <source>
        <dbReference type="ARBA" id="ARBA00022679"/>
    </source>
</evidence>
<dbReference type="GO" id="GO:0008360">
    <property type="term" value="P:regulation of cell shape"/>
    <property type="evidence" value="ECO:0007669"/>
    <property type="project" value="UniProtKB-UniRule"/>
</dbReference>
<evidence type="ECO:0000256" key="5">
    <source>
        <dbReference type="ARBA" id="ARBA00022801"/>
    </source>
</evidence>